<dbReference type="AlphaFoldDB" id="A0A2Y9BUF3"/>
<dbReference type="EMBL" id="UESZ01000001">
    <property type="protein sequence ID" value="SSA35612.1"/>
    <property type="molecule type" value="Genomic_DNA"/>
</dbReference>
<accession>A0A2Y9BUF3</accession>
<evidence type="ECO:0000256" key="1">
    <source>
        <dbReference type="SAM" id="MobiDB-lite"/>
    </source>
</evidence>
<dbReference type="SMART" id="SM00507">
    <property type="entry name" value="HNHc"/>
    <property type="match status" value="1"/>
</dbReference>
<feature type="domain" description="HNH nuclease" evidence="2">
    <location>
        <begin position="338"/>
        <end position="388"/>
    </location>
</feature>
<feature type="region of interest" description="Disordered" evidence="1">
    <location>
        <begin position="244"/>
        <end position="265"/>
    </location>
</feature>
<dbReference type="Proteomes" id="UP000250028">
    <property type="component" value="Unassembled WGS sequence"/>
</dbReference>
<organism evidence="3 4">
    <name type="scientific">Branchiibius hedensis</name>
    <dbReference type="NCBI Taxonomy" id="672460"/>
    <lineage>
        <taxon>Bacteria</taxon>
        <taxon>Bacillati</taxon>
        <taxon>Actinomycetota</taxon>
        <taxon>Actinomycetes</taxon>
        <taxon>Micrococcales</taxon>
        <taxon>Dermacoccaceae</taxon>
        <taxon>Branchiibius</taxon>
    </lineage>
</organism>
<evidence type="ECO:0000313" key="4">
    <source>
        <dbReference type="Proteomes" id="UP000250028"/>
    </source>
</evidence>
<reference evidence="4" key="1">
    <citation type="submission" date="2016-10" db="EMBL/GenBank/DDBJ databases">
        <authorList>
            <person name="Varghese N."/>
            <person name="Submissions S."/>
        </authorList>
    </citation>
    <scope>NUCLEOTIDE SEQUENCE [LARGE SCALE GENOMIC DNA]</scope>
    <source>
        <strain evidence="4">DSM 22951</strain>
    </source>
</reference>
<evidence type="ECO:0000259" key="2">
    <source>
        <dbReference type="SMART" id="SM00507"/>
    </source>
</evidence>
<protein>
    <recommendedName>
        <fullName evidence="2">HNH nuclease domain-containing protein</fullName>
    </recommendedName>
</protein>
<sequence>MVLGLAEIDASRAALTSEPLTSDPDVALQMIRALEECKNAATSAQAQLTVSLHDAQTAADQARGIDANETARVVGSQLGLARRISPRLGTRFLGVSRAMDEMPHTAAALRAGVIGEWQATQLVAETAFLSLADRQTVDDAIKHLLGKTSDRRLAGAARAAAYRADPEAFVARRAKAERERRVSLRPAPDCMTLLTALLPMADGVACQAALNGAGPAGPDDRRGKGQLMADALVERITGRPARLAPTMAPAAASETEPGEQRARDTKPSVAVHLLVPMESLTGDAEGHLDGFGPIPADVVREFLAEHEAVGGLIRRVFTVPETGELVAMDSRARAFPGLLAAFVRLRDQVCRTPFCGAQIKHIDHVQPVAQGGETCVHNAAGDCARCNYAKEHPDLQVTGNADRYVVRTRGIEATSRAPDPPGRRASACSVRSYTKRIRLRV</sequence>
<gene>
    <name evidence="3" type="ORF">SAMN04489750_2979</name>
</gene>
<dbReference type="Gene3D" id="1.10.30.50">
    <property type="match status" value="1"/>
</dbReference>
<keyword evidence="4" id="KW-1185">Reference proteome</keyword>
<evidence type="ECO:0000313" key="3">
    <source>
        <dbReference type="EMBL" id="SSA35612.1"/>
    </source>
</evidence>
<dbReference type="OrthoDB" id="5241234at2"/>
<dbReference type="InterPro" id="IPR003615">
    <property type="entry name" value="HNH_nuc"/>
</dbReference>
<proteinExistence type="predicted"/>
<name>A0A2Y9BUF3_9MICO</name>
<dbReference type="RefSeq" id="WP_109687001.1">
    <property type="nucleotide sequence ID" value="NZ_QGDN01000001.1"/>
</dbReference>